<sequence length="215" mass="24382">MNPIDTALQSVTPTVMVPRHEPFVPLQANGHRFLAASDGLWLEARRPWLYLCWPLVRQEKVAMPYGTLKQTLSAVPVKSHLMDEFIIMAQEVYPLECAAWVVWDEVTDDQTLLPMVPTSATVASVVFQRPRLQAGQHLLLDLHSHGQLGAFFSGQDNRDDRGEFKLAGVLGRVNTVIEAKFRLCANGLYVTLPDRIYGQRPQTLERTYERAFHPF</sequence>
<dbReference type="Pfam" id="PF14464">
    <property type="entry name" value="Prok-JAB"/>
    <property type="match status" value="1"/>
</dbReference>
<evidence type="ECO:0000256" key="1">
    <source>
        <dbReference type="ARBA" id="ARBA00022670"/>
    </source>
</evidence>
<proteinExistence type="predicted"/>
<dbReference type="Proteomes" id="UP000482155">
    <property type="component" value="Unassembled WGS sequence"/>
</dbReference>
<evidence type="ECO:0000256" key="5">
    <source>
        <dbReference type="ARBA" id="ARBA00023049"/>
    </source>
</evidence>
<evidence type="ECO:0000259" key="7">
    <source>
        <dbReference type="Pfam" id="PF14464"/>
    </source>
</evidence>
<name>A0A6B3SGY4_9BURK</name>
<dbReference type="GO" id="GO:0008237">
    <property type="term" value="F:metallopeptidase activity"/>
    <property type="evidence" value="ECO:0007669"/>
    <property type="project" value="UniProtKB-KW"/>
</dbReference>
<dbReference type="InterPro" id="IPR028090">
    <property type="entry name" value="JAB_dom_prok"/>
</dbReference>
<dbReference type="EMBL" id="JAAIVB010000011">
    <property type="protein sequence ID" value="NEX60111.1"/>
    <property type="molecule type" value="Genomic_DNA"/>
</dbReference>
<dbReference type="GO" id="GO:0006508">
    <property type="term" value="P:proteolysis"/>
    <property type="evidence" value="ECO:0007669"/>
    <property type="project" value="UniProtKB-KW"/>
</dbReference>
<dbReference type="InterPro" id="IPR018560">
    <property type="entry name" value="DUF2016"/>
</dbReference>
<keyword evidence="4" id="KW-0862">Zinc</keyword>
<accession>A0A6B3SGY4</accession>
<keyword evidence="9" id="KW-1185">Reference proteome</keyword>
<dbReference type="AlphaFoldDB" id="A0A6B3SGY4"/>
<evidence type="ECO:0000259" key="6">
    <source>
        <dbReference type="Pfam" id="PF09436"/>
    </source>
</evidence>
<feature type="domain" description="DUF2016" evidence="6">
    <location>
        <begin position="2"/>
        <end position="72"/>
    </location>
</feature>
<keyword evidence="2" id="KW-0479">Metal-binding</keyword>
<protein>
    <submittedName>
        <fullName evidence="8">PRTRC system protein A</fullName>
    </submittedName>
</protein>
<evidence type="ECO:0000313" key="9">
    <source>
        <dbReference type="Proteomes" id="UP000482155"/>
    </source>
</evidence>
<dbReference type="GO" id="GO:0046872">
    <property type="term" value="F:metal ion binding"/>
    <property type="evidence" value="ECO:0007669"/>
    <property type="project" value="UniProtKB-KW"/>
</dbReference>
<keyword evidence="3" id="KW-0378">Hydrolase</keyword>
<reference evidence="8 9" key="1">
    <citation type="submission" date="2020-02" db="EMBL/GenBank/DDBJ databases">
        <authorList>
            <person name="Kim M.K."/>
        </authorList>
    </citation>
    <scope>NUCLEOTIDE SEQUENCE [LARGE SCALE GENOMIC DNA]</scope>
    <source>
        <strain evidence="8 9">17J57-3</strain>
    </source>
</reference>
<evidence type="ECO:0000256" key="4">
    <source>
        <dbReference type="ARBA" id="ARBA00022833"/>
    </source>
</evidence>
<feature type="domain" description="JAB" evidence="7">
    <location>
        <begin position="80"/>
        <end position="175"/>
    </location>
</feature>
<comment type="caution">
    <text evidence="8">The sequence shown here is derived from an EMBL/GenBank/DDBJ whole genome shotgun (WGS) entry which is preliminary data.</text>
</comment>
<dbReference type="InterPro" id="IPR022499">
    <property type="entry name" value="PRTRC_protein-A"/>
</dbReference>
<organism evidence="8 9">
    <name type="scientific">Noviherbaspirillum galbum</name>
    <dbReference type="NCBI Taxonomy" id="2709383"/>
    <lineage>
        <taxon>Bacteria</taxon>
        <taxon>Pseudomonadati</taxon>
        <taxon>Pseudomonadota</taxon>
        <taxon>Betaproteobacteria</taxon>
        <taxon>Burkholderiales</taxon>
        <taxon>Oxalobacteraceae</taxon>
        <taxon>Noviherbaspirillum</taxon>
    </lineage>
</organism>
<keyword evidence="5" id="KW-0482">Metalloprotease</keyword>
<gene>
    <name evidence="8" type="ORF">G3574_03380</name>
</gene>
<dbReference type="RefSeq" id="WP_163960613.1">
    <property type="nucleotide sequence ID" value="NZ_JAAIVB010000011.1"/>
</dbReference>
<evidence type="ECO:0000313" key="8">
    <source>
        <dbReference type="EMBL" id="NEX60111.1"/>
    </source>
</evidence>
<evidence type="ECO:0000256" key="3">
    <source>
        <dbReference type="ARBA" id="ARBA00022801"/>
    </source>
</evidence>
<keyword evidence="1" id="KW-0645">Protease</keyword>
<dbReference type="NCBIfam" id="TIGR03735">
    <property type="entry name" value="PRTRC_A"/>
    <property type="match status" value="1"/>
</dbReference>
<dbReference type="Pfam" id="PF09436">
    <property type="entry name" value="DUF2016"/>
    <property type="match status" value="1"/>
</dbReference>
<evidence type="ECO:0000256" key="2">
    <source>
        <dbReference type="ARBA" id="ARBA00022723"/>
    </source>
</evidence>